<feature type="non-terminal residue" evidence="1">
    <location>
        <position position="334"/>
    </location>
</feature>
<reference evidence="1" key="2">
    <citation type="journal article" date="2014" name="ISME J.">
        <title>Microbial stratification in low pH oxic and suboxic macroscopic growths along an acid mine drainage.</title>
        <authorList>
            <person name="Mendez-Garcia C."/>
            <person name="Mesa V."/>
            <person name="Sprenger R.R."/>
            <person name="Richter M."/>
            <person name="Diez M.S."/>
            <person name="Solano J."/>
            <person name="Bargiela R."/>
            <person name="Golyshina O.V."/>
            <person name="Manteca A."/>
            <person name="Ramos J.L."/>
            <person name="Gallego J.R."/>
            <person name="Llorente I."/>
            <person name="Martins Dos Santos V.A."/>
            <person name="Jensen O.N."/>
            <person name="Pelaez A.I."/>
            <person name="Sanchez J."/>
            <person name="Ferrer M."/>
        </authorList>
    </citation>
    <scope>NUCLEOTIDE SEQUENCE</scope>
</reference>
<dbReference type="AlphaFoldDB" id="T1BVT7"/>
<gene>
    <name evidence="1" type="ORF">B1B_01278</name>
</gene>
<accession>T1BVT7</accession>
<organism evidence="1">
    <name type="scientific">mine drainage metagenome</name>
    <dbReference type="NCBI Taxonomy" id="410659"/>
    <lineage>
        <taxon>unclassified sequences</taxon>
        <taxon>metagenomes</taxon>
        <taxon>ecological metagenomes</taxon>
    </lineage>
</organism>
<proteinExistence type="predicted"/>
<name>T1BVT7_9ZZZZ</name>
<protein>
    <submittedName>
        <fullName evidence="1">Transposase (IS4)</fullName>
    </submittedName>
</protein>
<reference evidence="1" key="1">
    <citation type="submission" date="2013-08" db="EMBL/GenBank/DDBJ databases">
        <authorList>
            <person name="Mendez C."/>
            <person name="Richter M."/>
            <person name="Ferrer M."/>
            <person name="Sanchez J."/>
        </authorList>
    </citation>
    <scope>NUCLEOTIDE SEQUENCE</scope>
</reference>
<sequence>MYLRSYMTYEVTRRCGGGRYYRYLVEGRWDPVRKYTVQRTIACLGRCDAKGHILTPSRPRVDRVHSAYPVGALTFFHAVAEDIRLVTIAREVLGLDEIDGAHLEALCLNQVTGRRPHEHLPEWVRVTPLPSWAGHDPAGYTDTGFARVMDRLCRVTVNGNFEDGGVRLQQALTEEWRRRSRESATGFYDITKQRYYGETNPWAAIGHDSERGISRVVGFGLVVSSEHRHPYLCRPWPGNRNDQITMPETVDYLKAQGFQGLKLIADRGMVSAKNVAYLVRQGFHQVGLVRDWPKPTWAYASRWPGGELEQPRYAVVRPSGQMVYVRNLVAPLFE</sequence>
<comment type="caution">
    <text evidence="1">The sequence shown here is derived from an EMBL/GenBank/DDBJ whole genome shotgun (WGS) entry which is preliminary data.</text>
</comment>
<dbReference type="EMBL" id="AUZY01000891">
    <property type="protein sequence ID" value="EQD77061.1"/>
    <property type="molecule type" value="Genomic_DNA"/>
</dbReference>
<evidence type="ECO:0000313" key="1">
    <source>
        <dbReference type="EMBL" id="EQD77061.1"/>
    </source>
</evidence>